<comment type="caution">
    <text evidence="2">The sequence shown here is derived from an EMBL/GenBank/DDBJ whole genome shotgun (WGS) entry which is preliminary data.</text>
</comment>
<accession>A0AAN5CLS0</accession>
<dbReference type="AlphaFoldDB" id="A0AAN5CLS0"/>
<dbReference type="EMBL" id="BTRK01000004">
    <property type="protein sequence ID" value="GMR46689.1"/>
    <property type="molecule type" value="Genomic_DNA"/>
</dbReference>
<reference evidence="3" key="1">
    <citation type="submission" date="2022-10" db="EMBL/GenBank/DDBJ databases">
        <title>Genome assembly of Pristionchus species.</title>
        <authorList>
            <person name="Yoshida K."/>
            <person name="Sommer R.J."/>
        </authorList>
    </citation>
    <scope>NUCLEOTIDE SEQUENCE [LARGE SCALE GENOMIC DNA]</scope>
    <source>
        <strain evidence="3">RS5460</strain>
    </source>
</reference>
<evidence type="ECO:0000313" key="3">
    <source>
        <dbReference type="Proteomes" id="UP001328107"/>
    </source>
</evidence>
<evidence type="ECO:0000256" key="1">
    <source>
        <dbReference type="SAM" id="MobiDB-lite"/>
    </source>
</evidence>
<keyword evidence="3" id="KW-1185">Reference proteome</keyword>
<evidence type="ECO:0000313" key="2">
    <source>
        <dbReference type="EMBL" id="GMR46689.1"/>
    </source>
</evidence>
<name>A0AAN5CLS0_9BILA</name>
<gene>
    <name evidence="2" type="ORF">PMAYCL1PPCAC_16884</name>
</gene>
<protein>
    <submittedName>
        <fullName evidence="2">Uncharacterized protein</fullName>
    </submittedName>
</protein>
<dbReference type="Proteomes" id="UP001328107">
    <property type="component" value="Unassembled WGS sequence"/>
</dbReference>
<organism evidence="2 3">
    <name type="scientific">Pristionchus mayeri</name>
    <dbReference type="NCBI Taxonomy" id="1317129"/>
    <lineage>
        <taxon>Eukaryota</taxon>
        <taxon>Metazoa</taxon>
        <taxon>Ecdysozoa</taxon>
        <taxon>Nematoda</taxon>
        <taxon>Chromadorea</taxon>
        <taxon>Rhabditida</taxon>
        <taxon>Rhabditina</taxon>
        <taxon>Diplogasteromorpha</taxon>
        <taxon>Diplogasteroidea</taxon>
        <taxon>Neodiplogasteridae</taxon>
        <taxon>Pristionchus</taxon>
    </lineage>
</organism>
<feature type="region of interest" description="Disordered" evidence="1">
    <location>
        <begin position="1"/>
        <end position="41"/>
    </location>
</feature>
<sequence length="73" mass="8656">MKTGRSSRRSMQTTTAIRRAKRQLTCSRRSLPLSQRRPRRFTSSYRRRLTLSELMQRPSLRSSLEALASFRLK</sequence>
<proteinExistence type="predicted"/>